<name>A0A951MK78_9BACT</name>
<dbReference type="EMBL" id="RPHB01000008">
    <property type="protein sequence ID" value="MBW3469609.1"/>
    <property type="molecule type" value="Genomic_DNA"/>
</dbReference>
<dbReference type="EMBL" id="RPHB01000013">
    <property type="protein sequence ID" value="MBW3470316.1"/>
    <property type="molecule type" value="Genomic_DNA"/>
</dbReference>
<feature type="chain" id="PRO_5044697402" description="PKD domain-containing protein" evidence="1">
    <location>
        <begin position="23"/>
        <end position="301"/>
    </location>
</feature>
<reference evidence="4 5" key="2">
    <citation type="journal article" date="2020" name="Syst. Appl. Microbiol.">
        <title>Arthrospiribacter ruber gen. nov., sp. nov., a novel bacterium isolated from Arthrospira cultures.</title>
        <authorList>
            <person name="Waleron M."/>
            <person name="Misztak A."/>
            <person name="Waleron M.M."/>
            <person name="Furmaniak M."/>
            <person name="Mrozik A."/>
            <person name="Waleron K."/>
        </authorList>
    </citation>
    <scope>NUCLEOTIDE SEQUENCE [LARGE SCALE GENOMIC DNA]</scope>
    <source>
        <strain evidence="4 5">DPMB0001</strain>
    </source>
</reference>
<accession>A0A951MK78</accession>
<keyword evidence="5" id="KW-1185">Reference proteome</keyword>
<organism evidence="4 5">
    <name type="scientific">Arthrospiribacter ruber</name>
    <dbReference type="NCBI Taxonomy" id="2487934"/>
    <lineage>
        <taxon>Bacteria</taxon>
        <taxon>Pseudomonadati</taxon>
        <taxon>Bacteroidota</taxon>
        <taxon>Cytophagia</taxon>
        <taxon>Cytophagales</taxon>
        <taxon>Cyclobacteriaceae</taxon>
        <taxon>Arthrospiribacter</taxon>
    </lineage>
</organism>
<protein>
    <recommendedName>
        <fullName evidence="6">PKD domain-containing protein</fullName>
    </recommendedName>
</protein>
<evidence type="ECO:0008006" key="6">
    <source>
        <dbReference type="Google" id="ProtNLM"/>
    </source>
</evidence>
<evidence type="ECO:0000313" key="3">
    <source>
        <dbReference type="EMBL" id="MBW3469609.1"/>
    </source>
</evidence>
<evidence type="ECO:0000313" key="5">
    <source>
        <dbReference type="Proteomes" id="UP000727490"/>
    </source>
</evidence>
<dbReference type="AlphaFoldDB" id="A0A951MK78"/>
<keyword evidence="1" id="KW-0732">Signal</keyword>
<proteinExistence type="predicted"/>
<sequence>MKLRIKKIFLAAILLLPMACVVDDNYELGSLLTADQISFRVEQDLTSDPGGNTVILINDTPETVPIWDYGIGRSTRQQDTVRFAFAGDYEIKLSFVTGGGIVELDPVMVNVSEDNLNYVDDPLWTALSGGVGEEKTWILDIDANFFDGPLFFYGADNGYLLEGDSWDGGDTGCYGEDCWAWEPDYAENTWLMDYGDYGTMTFSLDGGPYVQVNHNMLPNRGLEEGTYFLNVEDKTLTLTDAAILHNSGNADCVNNWGNTRIFSLTENAMQLGVLRRDDCDGAAMLVYNFVSQDYLDSLEEE</sequence>
<comment type="caution">
    <text evidence="4">The sequence shown here is derived from an EMBL/GenBank/DDBJ whole genome shotgun (WGS) entry which is preliminary data.</text>
</comment>
<evidence type="ECO:0000313" key="4">
    <source>
        <dbReference type="EMBL" id="MBW3470316.1"/>
    </source>
</evidence>
<dbReference type="EMBL" id="RPHB01000002">
    <property type="protein sequence ID" value="MBW3466817.1"/>
    <property type="molecule type" value="Genomic_DNA"/>
</dbReference>
<dbReference type="Proteomes" id="UP000727490">
    <property type="component" value="Unassembled WGS sequence"/>
</dbReference>
<dbReference type="RefSeq" id="WP_219287036.1">
    <property type="nucleotide sequence ID" value="NZ_RPHB01000002.1"/>
</dbReference>
<gene>
    <name evidence="2" type="ORF">EGN73_03175</name>
    <name evidence="3" type="ORF">EGN73_17575</name>
    <name evidence="4" type="ORF">EGN73_21245</name>
</gene>
<evidence type="ECO:0000256" key="1">
    <source>
        <dbReference type="SAM" id="SignalP"/>
    </source>
</evidence>
<feature type="signal peptide" evidence="1">
    <location>
        <begin position="1"/>
        <end position="22"/>
    </location>
</feature>
<evidence type="ECO:0000313" key="2">
    <source>
        <dbReference type="EMBL" id="MBW3466817.1"/>
    </source>
</evidence>
<reference evidence="4" key="1">
    <citation type="submission" date="2018-11" db="EMBL/GenBank/DDBJ databases">
        <authorList>
            <person name="Misztak A.E."/>
            <person name="Waleron M."/>
            <person name="Waleron K.F."/>
        </authorList>
    </citation>
    <scope>NUCLEOTIDE SEQUENCE</scope>
    <source>
        <strain evidence="4">DPMB0001</strain>
    </source>
</reference>